<name>A0A2Z6AX55_9BACT</name>
<evidence type="ECO:0000313" key="6">
    <source>
        <dbReference type="Proteomes" id="UP000269883"/>
    </source>
</evidence>
<feature type="domain" description="C4-type zinc ribbon" evidence="3">
    <location>
        <begin position="201"/>
        <end position="232"/>
    </location>
</feature>
<dbReference type="EMBL" id="AP017378">
    <property type="protein sequence ID" value="BBD07834.1"/>
    <property type="molecule type" value="Genomic_DNA"/>
</dbReference>
<dbReference type="Proteomes" id="UP000269883">
    <property type="component" value="Chromosome"/>
</dbReference>
<gene>
    <name evidence="5" type="ORF">DFE_1108</name>
</gene>
<dbReference type="KEGG" id="dfl:DFE_1108"/>
<dbReference type="PANTHER" id="PTHR39082">
    <property type="entry name" value="PHOSPHOLIPASE C-BETA-2-RELATED"/>
    <property type="match status" value="1"/>
</dbReference>
<evidence type="ECO:0000313" key="5">
    <source>
        <dbReference type="EMBL" id="BBD07834.1"/>
    </source>
</evidence>
<protein>
    <submittedName>
        <fullName evidence="5">Zn-ribbon protein, possibly nucleic acid-binding protein</fullName>
    </submittedName>
</protein>
<dbReference type="InterPro" id="IPR056003">
    <property type="entry name" value="CT398_CC_hairpin"/>
</dbReference>
<dbReference type="InterPro" id="IPR003743">
    <property type="entry name" value="Zf-RING_7"/>
</dbReference>
<dbReference type="Pfam" id="PF24481">
    <property type="entry name" value="CT398_CC"/>
    <property type="match status" value="1"/>
</dbReference>
<dbReference type="PANTHER" id="PTHR39082:SF1">
    <property type="entry name" value="SCAVENGER RECEPTOR CLASS A MEMBER 3"/>
    <property type="match status" value="1"/>
</dbReference>
<evidence type="ECO:0000256" key="2">
    <source>
        <dbReference type="SAM" id="MobiDB-lite"/>
    </source>
</evidence>
<sequence>MSMYLEQIEQLVVLQKVDDEIIVLQQELENLPKELAELEQQDEETGQRLEQLNDKLDILKTQQKRLDDEIEDNSVKIKKSKSKLMMAENTREYHAMMREMDNMDKINRTREEERVALSEELERQKEIGAEITTESKELKEKLEEYRASIKKRTTAAKKRLNALEKQRNKACEVVPKPVLGRYEFIRARIHNPVIVSVIDGVCTGCNIQIPPQIFNDLQKGEQIISCPNCQRLTFWCEHFSADEKAPTSEAKAKENAKKKSEEIAEAKE</sequence>
<evidence type="ECO:0000259" key="3">
    <source>
        <dbReference type="Pfam" id="PF02591"/>
    </source>
</evidence>
<keyword evidence="6" id="KW-1185">Reference proteome</keyword>
<evidence type="ECO:0000259" key="4">
    <source>
        <dbReference type="Pfam" id="PF24481"/>
    </source>
</evidence>
<feature type="region of interest" description="Disordered" evidence="2">
    <location>
        <begin position="243"/>
        <end position="268"/>
    </location>
</feature>
<dbReference type="InterPro" id="IPR052376">
    <property type="entry name" value="Oxidative_Scav/Glycosyltrans"/>
</dbReference>
<dbReference type="AlphaFoldDB" id="A0A2Z6AX55"/>
<dbReference type="Gene3D" id="1.10.287.1490">
    <property type="match status" value="1"/>
</dbReference>
<reference evidence="5 6" key="1">
    <citation type="journal article" date="2018" name="Sci. Adv.">
        <title>Multi-heme cytochromes provide a pathway for survival in energy-limited environments.</title>
        <authorList>
            <person name="Deng X."/>
            <person name="Dohmae N."/>
            <person name="Nealson K.H."/>
            <person name="Hashimoto K."/>
            <person name="Okamoto A."/>
        </authorList>
    </citation>
    <scope>NUCLEOTIDE SEQUENCE [LARGE SCALE GENOMIC DNA]</scope>
    <source>
        <strain evidence="5 6">IS5</strain>
    </source>
</reference>
<accession>A0A2Z6AX55</accession>
<organism evidence="5 6">
    <name type="scientific">Desulfovibrio ferrophilus</name>
    <dbReference type="NCBI Taxonomy" id="241368"/>
    <lineage>
        <taxon>Bacteria</taxon>
        <taxon>Pseudomonadati</taxon>
        <taxon>Thermodesulfobacteriota</taxon>
        <taxon>Desulfovibrionia</taxon>
        <taxon>Desulfovibrionales</taxon>
        <taxon>Desulfovibrionaceae</taxon>
        <taxon>Desulfovibrio</taxon>
    </lineage>
</organism>
<feature type="coiled-coil region" evidence="1">
    <location>
        <begin position="14"/>
        <end position="69"/>
    </location>
</feature>
<feature type="coiled-coil region" evidence="1">
    <location>
        <begin position="128"/>
        <end position="166"/>
    </location>
</feature>
<keyword evidence="1" id="KW-0175">Coiled coil</keyword>
<feature type="domain" description="CT398-like coiled coil hairpin" evidence="4">
    <location>
        <begin position="14"/>
        <end position="188"/>
    </location>
</feature>
<evidence type="ECO:0000256" key="1">
    <source>
        <dbReference type="SAM" id="Coils"/>
    </source>
</evidence>
<proteinExistence type="predicted"/>
<dbReference type="Pfam" id="PF02591">
    <property type="entry name" value="Zn_ribbon_9"/>
    <property type="match status" value="1"/>
</dbReference>